<feature type="transmembrane region" description="Helical" evidence="1">
    <location>
        <begin position="49"/>
        <end position="68"/>
    </location>
</feature>
<sequence length="136" mass="15861">MGKILFEITVIIQVCFDIGAMFSGKYMQMVYDAKKQNEDAMKIIGPRRMMILMNVINMIFLVSLFFYYKHFCGFRLAFGLMILEFVGTIIDNTYEYLDSDHPIVTDKTVKIFIRLIALIEMLMLIKIGIVGWSFDK</sequence>
<evidence type="ECO:0000313" key="3">
    <source>
        <dbReference type="Proteomes" id="UP000823963"/>
    </source>
</evidence>
<evidence type="ECO:0000256" key="1">
    <source>
        <dbReference type="SAM" id="Phobius"/>
    </source>
</evidence>
<dbReference type="AlphaFoldDB" id="A0A9D1UVT8"/>
<feature type="transmembrane region" description="Helical" evidence="1">
    <location>
        <begin position="111"/>
        <end position="134"/>
    </location>
</feature>
<accession>A0A9D1UVT8</accession>
<protein>
    <submittedName>
        <fullName evidence="2">Uncharacterized protein</fullName>
    </submittedName>
</protein>
<dbReference type="EMBL" id="DXFP01000007">
    <property type="protein sequence ID" value="HIX01311.1"/>
    <property type="molecule type" value="Genomic_DNA"/>
</dbReference>
<keyword evidence="1" id="KW-0472">Membrane</keyword>
<feature type="transmembrane region" description="Helical" evidence="1">
    <location>
        <begin position="74"/>
        <end position="90"/>
    </location>
</feature>
<dbReference type="Proteomes" id="UP000823963">
    <property type="component" value="Unassembled WGS sequence"/>
</dbReference>
<gene>
    <name evidence="2" type="ORF">H9861_00940</name>
</gene>
<name>A0A9D1UVT8_9LACO</name>
<keyword evidence="1" id="KW-0812">Transmembrane</keyword>
<proteinExistence type="predicted"/>
<evidence type="ECO:0000313" key="2">
    <source>
        <dbReference type="EMBL" id="HIX01311.1"/>
    </source>
</evidence>
<reference evidence="2" key="1">
    <citation type="journal article" date="2021" name="PeerJ">
        <title>Extensive microbial diversity within the chicken gut microbiome revealed by metagenomics and culture.</title>
        <authorList>
            <person name="Gilroy R."/>
            <person name="Ravi A."/>
            <person name="Getino M."/>
            <person name="Pursley I."/>
            <person name="Horton D.L."/>
            <person name="Alikhan N.F."/>
            <person name="Baker D."/>
            <person name="Gharbi K."/>
            <person name="Hall N."/>
            <person name="Watson M."/>
            <person name="Adriaenssens E.M."/>
            <person name="Foster-Nyarko E."/>
            <person name="Jarju S."/>
            <person name="Secka A."/>
            <person name="Antonio M."/>
            <person name="Oren A."/>
            <person name="Chaudhuri R.R."/>
            <person name="La Ragione R."/>
            <person name="Hildebrand F."/>
            <person name="Pallen M.J."/>
        </authorList>
    </citation>
    <scope>NUCLEOTIDE SEQUENCE</scope>
    <source>
        <strain evidence="2">6627</strain>
    </source>
</reference>
<organism evidence="2 3">
    <name type="scientific">Candidatus Ligilactobacillus excrementigallinarum</name>
    <dbReference type="NCBI Taxonomy" id="2838641"/>
    <lineage>
        <taxon>Bacteria</taxon>
        <taxon>Bacillati</taxon>
        <taxon>Bacillota</taxon>
        <taxon>Bacilli</taxon>
        <taxon>Lactobacillales</taxon>
        <taxon>Lactobacillaceae</taxon>
        <taxon>Ligilactobacillus</taxon>
    </lineage>
</organism>
<reference evidence="2" key="2">
    <citation type="submission" date="2021-04" db="EMBL/GenBank/DDBJ databases">
        <authorList>
            <person name="Gilroy R."/>
        </authorList>
    </citation>
    <scope>NUCLEOTIDE SEQUENCE</scope>
    <source>
        <strain evidence="2">6627</strain>
    </source>
</reference>
<keyword evidence="1" id="KW-1133">Transmembrane helix</keyword>
<feature type="transmembrane region" description="Helical" evidence="1">
    <location>
        <begin position="6"/>
        <end position="28"/>
    </location>
</feature>
<comment type="caution">
    <text evidence="2">The sequence shown here is derived from an EMBL/GenBank/DDBJ whole genome shotgun (WGS) entry which is preliminary data.</text>
</comment>